<dbReference type="AlphaFoldDB" id="A0A6A1W6L4"/>
<keyword evidence="3" id="KW-1185">Reference proteome</keyword>
<name>A0A6A1W6L4_9ROSI</name>
<evidence type="ECO:0000313" key="2">
    <source>
        <dbReference type="EMBL" id="KAB1220785.1"/>
    </source>
</evidence>
<dbReference type="Proteomes" id="UP000516437">
    <property type="component" value="Chromosome 3"/>
</dbReference>
<evidence type="ECO:0000256" key="1">
    <source>
        <dbReference type="SAM" id="MobiDB-lite"/>
    </source>
</evidence>
<organism evidence="2 3">
    <name type="scientific">Morella rubra</name>
    <name type="common">Chinese bayberry</name>
    <dbReference type="NCBI Taxonomy" id="262757"/>
    <lineage>
        <taxon>Eukaryota</taxon>
        <taxon>Viridiplantae</taxon>
        <taxon>Streptophyta</taxon>
        <taxon>Embryophyta</taxon>
        <taxon>Tracheophyta</taxon>
        <taxon>Spermatophyta</taxon>
        <taxon>Magnoliopsida</taxon>
        <taxon>eudicotyledons</taxon>
        <taxon>Gunneridae</taxon>
        <taxon>Pentapetalae</taxon>
        <taxon>rosids</taxon>
        <taxon>fabids</taxon>
        <taxon>Fagales</taxon>
        <taxon>Myricaceae</taxon>
        <taxon>Morella</taxon>
    </lineage>
</organism>
<proteinExistence type="predicted"/>
<accession>A0A6A1W6L4</accession>
<sequence>MRTREGQVISLPSKPSTSVIDPQGQLERVLSEDQVLNNHAWKDREQDEGLVAPMDTPDKPTTHVVGALQSRHDMASARASQVHQHP</sequence>
<reference evidence="2 3" key="1">
    <citation type="journal article" date="2019" name="Plant Biotechnol. J.">
        <title>The red bayberry genome and genetic basis of sex determination.</title>
        <authorList>
            <person name="Jia H.M."/>
            <person name="Jia H.J."/>
            <person name="Cai Q.L."/>
            <person name="Wang Y."/>
            <person name="Zhao H.B."/>
            <person name="Yang W.F."/>
            <person name="Wang G.Y."/>
            <person name="Li Y.H."/>
            <person name="Zhan D.L."/>
            <person name="Shen Y.T."/>
            <person name="Niu Q.F."/>
            <person name="Chang L."/>
            <person name="Qiu J."/>
            <person name="Zhao L."/>
            <person name="Xie H.B."/>
            <person name="Fu W.Y."/>
            <person name="Jin J."/>
            <person name="Li X.W."/>
            <person name="Jiao Y."/>
            <person name="Zhou C.C."/>
            <person name="Tu T."/>
            <person name="Chai C.Y."/>
            <person name="Gao J.L."/>
            <person name="Fan L.J."/>
            <person name="van de Weg E."/>
            <person name="Wang J.Y."/>
            <person name="Gao Z.S."/>
        </authorList>
    </citation>
    <scope>NUCLEOTIDE SEQUENCE [LARGE SCALE GENOMIC DNA]</scope>
    <source>
        <tissue evidence="2">Leaves</tissue>
    </source>
</reference>
<comment type="caution">
    <text evidence="2">The sequence shown here is derived from an EMBL/GenBank/DDBJ whole genome shotgun (WGS) entry which is preliminary data.</text>
</comment>
<feature type="region of interest" description="Disordered" evidence="1">
    <location>
        <begin position="1"/>
        <end position="21"/>
    </location>
</feature>
<evidence type="ECO:0000313" key="3">
    <source>
        <dbReference type="Proteomes" id="UP000516437"/>
    </source>
</evidence>
<gene>
    <name evidence="2" type="ORF">CJ030_MR3G027884</name>
</gene>
<dbReference type="EMBL" id="RXIC02000021">
    <property type="protein sequence ID" value="KAB1220785.1"/>
    <property type="molecule type" value="Genomic_DNA"/>
</dbReference>
<protein>
    <submittedName>
        <fullName evidence="2">Uncharacterized protein</fullName>
    </submittedName>
</protein>